<comment type="similarity">
    <text evidence="2">Belongs to the histone H1/H5 family. HCT subfamily.</text>
</comment>
<proteinExistence type="inferred from homology"/>
<accession>A0A2A2GDR5</accession>
<comment type="function">
    <text evidence="1">Might have a role analogous to that of eukaryotic histone proteins.</text>
</comment>
<protein>
    <submittedName>
        <fullName evidence="3">Histone H1</fullName>
    </submittedName>
</protein>
<sequence>MSRYDEMSELLDQLEPDINKFYNKGNKAAGTRARKTLQAMKKKAQEIRMEIQEWKNTGKVDEL</sequence>
<keyword evidence="4" id="KW-1185">Reference proteome</keyword>
<organism evidence="3 4">
    <name type="scientific">Fodinibius salipaludis</name>
    <dbReference type="NCBI Taxonomy" id="2032627"/>
    <lineage>
        <taxon>Bacteria</taxon>
        <taxon>Pseudomonadati</taxon>
        <taxon>Balneolota</taxon>
        <taxon>Balneolia</taxon>
        <taxon>Balneolales</taxon>
        <taxon>Balneolaceae</taxon>
        <taxon>Fodinibius</taxon>
    </lineage>
</organism>
<name>A0A2A2GDR5_9BACT</name>
<dbReference type="OrthoDB" id="9808717at2"/>
<evidence type="ECO:0000313" key="4">
    <source>
        <dbReference type="Proteomes" id="UP000218831"/>
    </source>
</evidence>
<dbReference type="Proteomes" id="UP000218831">
    <property type="component" value="Unassembled WGS sequence"/>
</dbReference>
<dbReference type="AlphaFoldDB" id="A0A2A2GDR5"/>
<reference evidence="3 4" key="1">
    <citation type="submission" date="2017-08" db="EMBL/GenBank/DDBJ databases">
        <title>Aliifodinibius alkalisoli sp. nov., isolated from saline alkaline soil.</title>
        <authorList>
            <person name="Liu D."/>
            <person name="Zhang G."/>
        </authorList>
    </citation>
    <scope>NUCLEOTIDE SEQUENCE [LARGE SCALE GENOMIC DNA]</scope>
    <source>
        <strain evidence="3 4">WN023</strain>
    </source>
</reference>
<dbReference type="GO" id="GO:0030527">
    <property type="term" value="F:structural constituent of chromatin"/>
    <property type="evidence" value="ECO:0007669"/>
    <property type="project" value="InterPro"/>
</dbReference>
<evidence type="ECO:0000313" key="3">
    <source>
        <dbReference type="EMBL" id="PAU95796.1"/>
    </source>
</evidence>
<comment type="caution">
    <text evidence="3">The sequence shown here is derived from an EMBL/GenBank/DDBJ whole genome shotgun (WGS) entry which is preliminary data.</text>
</comment>
<dbReference type="RefSeq" id="WP_095605040.1">
    <property type="nucleotide sequence ID" value="NZ_NSKE01000001.1"/>
</dbReference>
<dbReference type="GO" id="GO:0003677">
    <property type="term" value="F:DNA binding"/>
    <property type="evidence" value="ECO:0007669"/>
    <property type="project" value="InterPro"/>
</dbReference>
<evidence type="ECO:0000256" key="2">
    <source>
        <dbReference type="ARBA" id="ARBA00008424"/>
    </source>
</evidence>
<dbReference type="InterPro" id="IPR010886">
    <property type="entry name" value="Hc1"/>
</dbReference>
<dbReference type="Pfam" id="PF07432">
    <property type="entry name" value="Hc1"/>
    <property type="match status" value="1"/>
</dbReference>
<gene>
    <name evidence="3" type="ORF">CK503_01680</name>
</gene>
<evidence type="ECO:0000256" key="1">
    <source>
        <dbReference type="ARBA" id="ARBA00002333"/>
    </source>
</evidence>
<dbReference type="EMBL" id="NSKE01000001">
    <property type="protein sequence ID" value="PAU95796.1"/>
    <property type="molecule type" value="Genomic_DNA"/>
</dbReference>